<dbReference type="GO" id="GO:0000747">
    <property type="term" value="P:conjugation with cellular fusion"/>
    <property type="evidence" value="ECO:0007669"/>
    <property type="project" value="EnsemblFungi"/>
</dbReference>
<dbReference type="SMART" id="SM00753">
    <property type="entry name" value="PAM"/>
    <property type="match status" value="1"/>
</dbReference>
<dbReference type="Pfam" id="PF01399">
    <property type="entry name" value="PCI"/>
    <property type="match status" value="1"/>
</dbReference>
<evidence type="ECO:0000256" key="2">
    <source>
        <dbReference type="SAM" id="Coils"/>
    </source>
</evidence>
<comment type="similarity">
    <text evidence="1">Belongs to the CSN12 family.</text>
</comment>
<reference key="2">
    <citation type="submission" date="2011-08" db="EMBL/GenBank/DDBJ databases">
        <title>Genome sequence of Naumovozyma castellii.</title>
        <authorList>
            <person name="Gordon J.L."/>
            <person name="Armisen D."/>
            <person name="Proux-Wera E."/>
            <person name="OhEigeartaigh S.S."/>
            <person name="Byrne K.P."/>
            <person name="Wolfe K.H."/>
        </authorList>
    </citation>
    <scope>NUCLEOTIDE SEQUENCE</scope>
    <source>
        <strain>Type strain:CBS 4309</strain>
    </source>
</reference>
<dbReference type="KEGG" id="ncs:NCAS_0E03070"/>
<organism evidence="4 5">
    <name type="scientific">Naumovozyma castellii</name>
    <name type="common">Yeast</name>
    <name type="synonym">Saccharomyces castellii</name>
    <dbReference type="NCBI Taxonomy" id="27288"/>
    <lineage>
        <taxon>Eukaryota</taxon>
        <taxon>Fungi</taxon>
        <taxon>Dikarya</taxon>
        <taxon>Ascomycota</taxon>
        <taxon>Saccharomycotina</taxon>
        <taxon>Saccharomycetes</taxon>
        <taxon>Saccharomycetales</taxon>
        <taxon>Saccharomycetaceae</taxon>
        <taxon>Naumovozyma</taxon>
    </lineage>
</organism>
<dbReference type="InterPro" id="IPR036388">
    <property type="entry name" value="WH-like_DNA-bd_sf"/>
</dbReference>
<dbReference type="OrthoDB" id="10252687at2759"/>
<evidence type="ECO:0000313" key="5">
    <source>
        <dbReference type="Proteomes" id="UP000001640"/>
    </source>
</evidence>
<dbReference type="STRING" id="1064592.G0VFV8"/>
<dbReference type="InterPro" id="IPR000717">
    <property type="entry name" value="PCI_dom"/>
</dbReference>
<protein>
    <recommendedName>
        <fullName evidence="3">PCI domain-containing protein</fullName>
    </recommendedName>
</protein>
<accession>G0VFV8</accession>
<proteinExistence type="inferred from homology"/>
<dbReference type="GO" id="GO:0000398">
    <property type="term" value="P:mRNA splicing, via spliceosome"/>
    <property type="evidence" value="ECO:0007669"/>
    <property type="project" value="EnsemblFungi"/>
</dbReference>
<dbReference type="Proteomes" id="UP000001640">
    <property type="component" value="Chromosome 5"/>
</dbReference>
<gene>
    <name evidence="4" type="primary">NCAS0E03070</name>
    <name evidence="4" type="ordered locus">NCAS_0E03070</name>
</gene>
<feature type="coiled-coil region" evidence="2">
    <location>
        <begin position="385"/>
        <end position="419"/>
    </location>
</feature>
<dbReference type="PANTHER" id="PTHR12732">
    <property type="entry name" value="UNCHARACTERIZED PROTEASOME COMPONENT REGION PCI-CONTAINING"/>
    <property type="match status" value="1"/>
</dbReference>
<sequence length="450" mass="52284">MELVDIGDFFASGYYNEHFIGFLKYNSLASDKIFILNDYGDDDKIGAFYKSTMTLREFVKNALQNKGTMNKFKRGVYSFIDLKTFFPLVHEQLKSLNRCVEGQGKWIVYPLFVVARQLYETCLRLDPIIMKSCGGSNNGKKICQEMWEDCGRDIHRSFTLCLNDRNPYMPDNRKYGVYMFANLEFQIYHRLHNKDMIGNLIKVLESRINVGVTTLNELPSLEESLAGEWRSHIVMFNYYMGQYYGCYMNEFGKAVEYLTEALLNCPVDQEYNFDGIVEKILMLLIPFAICSNKVYPNLDYLETRLLKNKKGSQLRVIFDPIIESLRCGNLQLFDSTFQGLELTFLSNGIYVVMSHIRPLVLLKMVKRYHAVTCETIIPFAQLLIAYRLSKQEQEQEQEKDSLEAQMDQLECSLANLIVGGYIRGYLSHGNRCMVVSKKDPFPRLARRLRK</sequence>
<dbReference type="FunCoup" id="G0VFV8">
    <property type="interactions" value="985"/>
</dbReference>
<keyword evidence="5" id="KW-1185">Reference proteome</keyword>
<dbReference type="GO" id="GO:0003723">
    <property type="term" value="F:RNA binding"/>
    <property type="evidence" value="ECO:0007669"/>
    <property type="project" value="InterPro"/>
</dbReference>
<feature type="domain" description="PCI" evidence="3">
    <location>
        <begin position="254"/>
        <end position="440"/>
    </location>
</feature>
<keyword evidence="2" id="KW-0175">Coiled coil</keyword>
<dbReference type="GO" id="GO:0071444">
    <property type="term" value="P:cellular response to pheromone"/>
    <property type="evidence" value="ECO:0007669"/>
    <property type="project" value="EnsemblFungi"/>
</dbReference>
<dbReference type="HOGENOM" id="CLU_031567_2_1_1"/>
<dbReference type="InParanoid" id="G0VFV8"/>
<evidence type="ECO:0000313" key="4">
    <source>
        <dbReference type="EMBL" id="CCC70377.1"/>
    </source>
</evidence>
<dbReference type="AlphaFoldDB" id="G0VFV8"/>
<reference evidence="4 5" key="1">
    <citation type="journal article" date="2011" name="Proc. Natl. Acad. Sci. U.S.A.">
        <title>Evolutionary erosion of yeast sex chromosomes by mating-type switching accidents.</title>
        <authorList>
            <person name="Gordon J.L."/>
            <person name="Armisen D."/>
            <person name="Proux-Wera E."/>
            <person name="Oheigeartaigh S.S."/>
            <person name="Byrne K.P."/>
            <person name="Wolfe K.H."/>
        </authorList>
    </citation>
    <scope>NUCLEOTIDE SEQUENCE [LARGE SCALE GENOMIC DNA]</scope>
    <source>
        <strain evidence="5">ATCC 76901 / BCRC 22586 / CBS 4309 / NBRC 1992 / NRRL Y-12630</strain>
    </source>
</reference>
<dbReference type="RefSeq" id="XP_003676734.1">
    <property type="nucleotide sequence ID" value="XM_003676686.1"/>
</dbReference>
<dbReference type="PROSITE" id="PS50250">
    <property type="entry name" value="PCI"/>
    <property type="match status" value="1"/>
</dbReference>
<name>G0VFV8_NAUCA</name>
<dbReference type="GO" id="GO:0000791">
    <property type="term" value="C:euchromatin"/>
    <property type="evidence" value="ECO:0007669"/>
    <property type="project" value="EnsemblFungi"/>
</dbReference>
<dbReference type="InterPro" id="IPR045114">
    <property type="entry name" value="Csn12-like"/>
</dbReference>
<dbReference type="GeneID" id="96904006"/>
<dbReference type="GO" id="GO:0003690">
    <property type="term" value="F:double-stranded DNA binding"/>
    <property type="evidence" value="ECO:0007669"/>
    <property type="project" value="InterPro"/>
</dbReference>
<dbReference type="eggNOG" id="KOG2688">
    <property type="taxonomic scope" value="Eukaryota"/>
</dbReference>
<dbReference type="Gene3D" id="1.10.10.10">
    <property type="entry name" value="Winged helix-like DNA-binding domain superfamily/Winged helix DNA-binding domain"/>
    <property type="match status" value="1"/>
</dbReference>
<dbReference type="OMA" id="ESQTNWI"/>
<dbReference type="PANTHER" id="PTHR12732:SF0">
    <property type="entry name" value="PCI DOMAIN-CONTAINING PROTEIN 2"/>
    <property type="match status" value="1"/>
</dbReference>
<dbReference type="EMBL" id="HE576756">
    <property type="protein sequence ID" value="CCC70377.1"/>
    <property type="molecule type" value="Genomic_DNA"/>
</dbReference>
<evidence type="ECO:0000256" key="1">
    <source>
        <dbReference type="ARBA" id="ARBA00025771"/>
    </source>
</evidence>
<evidence type="ECO:0000259" key="3">
    <source>
        <dbReference type="PROSITE" id="PS50250"/>
    </source>
</evidence>